<keyword evidence="1" id="KW-0378">Hydrolase</keyword>
<dbReference type="Proteomes" id="UP000250043">
    <property type="component" value="Unassembled WGS sequence"/>
</dbReference>
<organism evidence="4 5">
    <name type="scientific">Obba rivulosa</name>
    <dbReference type="NCBI Taxonomy" id="1052685"/>
    <lineage>
        <taxon>Eukaryota</taxon>
        <taxon>Fungi</taxon>
        <taxon>Dikarya</taxon>
        <taxon>Basidiomycota</taxon>
        <taxon>Agaricomycotina</taxon>
        <taxon>Agaricomycetes</taxon>
        <taxon>Polyporales</taxon>
        <taxon>Gelatoporiaceae</taxon>
        <taxon>Obba</taxon>
    </lineage>
</organism>
<dbReference type="Gene3D" id="3.40.50.1820">
    <property type="entry name" value="alpha/beta hydrolase"/>
    <property type="match status" value="1"/>
</dbReference>
<name>A0A8E2AP08_9APHY</name>
<keyword evidence="2" id="KW-1133">Transmembrane helix</keyword>
<dbReference type="OrthoDB" id="2152029at2759"/>
<dbReference type="InterPro" id="IPR013094">
    <property type="entry name" value="AB_hydrolase_3"/>
</dbReference>
<sequence length="360" mass="40284">MPIAFRHQPLKAIYTTDSILYLLCFLPVWTIVGLVPAFRPRCSWTLKRTLIVKSYRLLLGMMFNTAIIAPEPQDKYALIACESGFVWVDATPNLVVGEICDKAQINGVKAEKTCGFWWGPRGPGRELGQRASEGEKVVYHMHAHPSNSPVVTCLNGFLEHFGHNLRIFTIEHRKSSGPPFSPANPFPAALLDAIAGYRYLVEDVGFEPKNIIVEGDSAGGRLAFDLVLYLAITKPSGLLLLSLTVDWAVTQLGSDSAMVRNDSADFMQDFYSRYTRRALLSKLPDQFLRLQKAPGAWSRLPRTCIVTGDAEISVDAMRTLRDSIQEEDSSHDPFAVEWFEPERAKGLRQLGEWAQKVWAV</sequence>
<dbReference type="SUPFAM" id="SSF53474">
    <property type="entry name" value="alpha/beta-Hydrolases"/>
    <property type="match status" value="1"/>
</dbReference>
<dbReference type="PANTHER" id="PTHR48081:SF8">
    <property type="entry name" value="ALPHA_BETA HYDROLASE FOLD-3 DOMAIN-CONTAINING PROTEIN-RELATED"/>
    <property type="match status" value="1"/>
</dbReference>
<dbReference type="EMBL" id="KV722512">
    <property type="protein sequence ID" value="OCH86779.1"/>
    <property type="molecule type" value="Genomic_DNA"/>
</dbReference>
<keyword evidence="5" id="KW-1185">Reference proteome</keyword>
<feature type="transmembrane region" description="Helical" evidence="2">
    <location>
        <begin position="19"/>
        <end position="38"/>
    </location>
</feature>
<evidence type="ECO:0000313" key="4">
    <source>
        <dbReference type="EMBL" id="OCH86779.1"/>
    </source>
</evidence>
<protein>
    <recommendedName>
        <fullName evidence="3">Alpha/beta hydrolase fold-3 domain-containing protein</fullName>
    </recommendedName>
</protein>
<gene>
    <name evidence="4" type="ORF">OBBRIDRAFT_814425</name>
</gene>
<reference evidence="4 5" key="1">
    <citation type="submission" date="2016-07" db="EMBL/GenBank/DDBJ databases">
        <title>Draft genome of the white-rot fungus Obba rivulosa 3A-2.</title>
        <authorList>
            <consortium name="DOE Joint Genome Institute"/>
            <person name="Miettinen O."/>
            <person name="Riley R."/>
            <person name="Acob R."/>
            <person name="Barry K."/>
            <person name="Cullen D."/>
            <person name="De Vries R."/>
            <person name="Hainaut M."/>
            <person name="Hatakka A."/>
            <person name="Henrissat B."/>
            <person name="Hilden K."/>
            <person name="Kuo R."/>
            <person name="Labutti K."/>
            <person name="Lipzen A."/>
            <person name="Makela M.R."/>
            <person name="Sandor L."/>
            <person name="Spatafora J.W."/>
            <person name="Grigoriev I.V."/>
            <person name="Hibbett D.S."/>
        </authorList>
    </citation>
    <scope>NUCLEOTIDE SEQUENCE [LARGE SCALE GENOMIC DNA]</scope>
    <source>
        <strain evidence="4 5">3A-2</strain>
    </source>
</reference>
<dbReference type="PANTHER" id="PTHR48081">
    <property type="entry name" value="AB HYDROLASE SUPERFAMILY PROTEIN C4A8.06C"/>
    <property type="match status" value="1"/>
</dbReference>
<evidence type="ECO:0000256" key="1">
    <source>
        <dbReference type="ARBA" id="ARBA00022801"/>
    </source>
</evidence>
<feature type="domain" description="Alpha/beta hydrolase fold-3" evidence="3">
    <location>
        <begin position="181"/>
        <end position="326"/>
    </location>
</feature>
<dbReference type="Pfam" id="PF07859">
    <property type="entry name" value="Abhydrolase_3"/>
    <property type="match status" value="1"/>
</dbReference>
<proteinExistence type="predicted"/>
<evidence type="ECO:0000256" key="2">
    <source>
        <dbReference type="SAM" id="Phobius"/>
    </source>
</evidence>
<dbReference type="AlphaFoldDB" id="A0A8E2AP08"/>
<accession>A0A8E2AP08</accession>
<dbReference type="GO" id="GO:0016787">
    <property type="term" value="F:hydrolase activity"/>
    <property type="evidence" value="ECO:0007669"/>
    <property type="project" value="UniProtKB-KW"/>
</dbReference>
<evidence type="ECO:0000259" key="3">
    <source>
        <dbReference type="Pfam" id="PF07859"/>
    </source>
</evidence>
<evidence type="ECO:0000313" key="5">
    <source>
        <dbReference type="Proteomes" id="UP000250043"/>
    </source>
</evidence>
<keyword evidence="2" id="KW-0812">Transmembrane</keyword>
<dbReference type="InterPro" id="IPR050300">
    <property type="entry name" value="GDXG_lipolytic_enzyme"/>
</dbReference>
<dbReference type="InterPro" id="IPR029058">
    <property type="entry name" value="AB_hydrolase_fold"/>
</dbReference>
<keyword evidence="2" id="KW-0472">Membrane</keyword>